<dbReference type="Gene3D" id="3.30.565.10">
    <property type="entry name" value="Histidine kinase-like ATPase, C-terminal domain"/>
    <property type="match status" value="1"/>
</dbReference>
<dbReference type="OrthoDB" id="9798941at2"/>
<accession>S7TUS5</accession>
<sequence length="152" mass="17037">MKTAGMIRLMIESRLENVALIGGSVRGIADTLPIDKVIRYQLELCVVEAVNNVIKHAYHAEAGHSVEVDFQLHPDHVTFKIRDNGDSLNLSRVAPFCFDPLKVETLPERGMGIFILKSLMDEVRYETVNGENILTLIKYLKNRSAPPPEHGD</sequence>
<keyword evidence="3" id="KW-0808">Transferase</keyword>
<keyword evidence="3" id="KW-0418">Kinase</keyword>
<dbReference type="AlphaFoldDB" id="S7TUS5"/>
<reference evidence="3 4" key="1">
    <citation type="journal article" date="2013" name="Genome Announc.">
        <title>Draft genome sequences for three mercury-methylating, sulfate-reducing bacteria.</title>
        <authorList>
            <person name="Brown S.D."/>
            <person name="Hurt R.A.Jr."/>
            <person name="Gilmour C.C."/>
            <person name="Elias D.A."/>
        </authorList>
    </citation>
    <scope>NUCLEOTIDE SEQUENCE [LARGE SCALE GENOMIC DNA]</scope>
    <source>
        <strain evidence="3 4">DSM 2059</strain>
    </source>
</reference>
<dbReference type="InterPro" id="IPR036890">
    <property type="entry name" value="HATPase_C_sf"/>
</dbReference>
<dbReference type="SUPFAM" id="SSF55874">
    <property type="entry name" value="ATPase domain of HSP90 chaperone/DNA topoisomerase II/histidine kinase"/>
    <property type="match status" value="1"/>
</dbReference>
<organism evidence="3 4">
    <name type="scientific">Desulfococcus multivorans DSM 2059</name>
    <dbReference type="NCBI Taxonomy" id="1121405"/>
    <lineage>
        <taxon>Bacteria</taxon>
        <taxon>Pseudomonadati</taxon>
        <taxon>Thermodesulfobacteriota</taxon>
        <taxon>Desulfobacteria</taxon>
        <taxon>Desulfobacterales</taxon>
        <taxon>Desulfococcaceae</taxon>
        <taxon>Desulfococcus</taxon>
    </lineage>
</organism>
<evidence type="ECO:0000313" key="3">
    <source>
        <dbReference type="EMBL" id="EPR40812.1"/>
    </source>
</evidence>
<dbReference type="PANTHER" id="PTHR35526:SF3">
    <property type="entry name" value="ANTI-SIGMA-F FACTOR RSBW"/>
    <property type="match status" value="1"/>
</dbReference>
<name>S7TUS5_DESML</name>
<evidence type="ECO:0000256" key="1">
    <source>
        <dbReference type="ARBA" id="ARBA00022527"/>
    </source>
</evidence>
<dbReference type="PANTHER" id="PTHR35526">
    <property type="entry name" value="ANTI-SIGMA-F FACTOR RSBW-RELATED"/>
    <property type="match status" value="1"/>
</dbReference>
<comment type="caution">
    <text evidence="3">The sequence shown here is derived from an EMBL/GenBank/DDBJ whole genome shotgun (WGS) entry which is preliminary data.</text>
</comment>
<keyword evidence="1 3" id="KW-0723">Serine/threonine-protein kinase</keyword>
<dbReference type="Pfam" id="PF13581">
    <property type="entry name" value="HATPase_c_2"/>
    <property type="match status" value="1"/>
</dbReference>
<dbReference type="InterPro" id="IPR003594">
    <property type="entry name" value="HATPase_dom"/>
</dbReference>
<dbReference type="CDD" id="cd16936">
    <property type="entry name" value="HATPase_RsbW-like"/>
    <property type="match status" value="1"/>
</dbReference>
<dbReference type="InterPro" id="IPR050267">
    <property type="entry name" value="Anti-sigma-factor_SerPK"/>
</dbReference>
<gene>
    <name evidence="3" type="ORF">dsmv_2315</name>
</gene>
<proteinExistence type="predicted"/>
<evidence type="ECO:0000259" key="2">
    <source>
        <dbReference type="Pfam" id="PF13581"/>
    </source>
</evidence>
<protein>
    <submittedName>
        <fullName evidence="3">Putative anti-sigma regulatory factor, serine/threonine protein kinase</fullName>
    </submittedName>
</protein>
<dbReference type="STRING" id="897.B2D07_00795"/>
<evidence type="ECO:0000313" key="4">
    <source>
        <dbReference type="Proteomes" id="UP000014977"/>
    </source>
</evidence>
<dbReference type="eggNOG" id="COG2172">
    <property type="taxonomic scope" value="Bacteria"/>
</dbReference>
<dbReference type="GO" id="GO:0004674">
    <property type="term" value="F:protein serine/threonine kinase activity"/>
    <property type="evidence" value="ECO:0007669"/>
    <property type="project" value="UniProtKB-KW"/>
</dbReference>
<dbReference type="Proteomes" id="UP000014977">
    <property type="component" value="Unassembled WGS sequence"/>
</dbReference>
<feature type="domain" description="Histidine kinase/HSP90-like ATPase" evidence="2">
    <location>
        <begin position="12"/>
        <end position="138"/>
    </location>
</feature>
<dbReference type="EMBL" id="ATHJ01000080">
    <property type="protein sequence ID" value="EPR40812.1"/>
    <property type="molecule type" value="Genomic_DNA"/>
</dbReference>
<keyword evidence="4" id="KW-1185">Reference proteome</keyword>